<sequence length="36" mass="4173">MTNIPRTPSAIPIKYIMQINPCQPQAIIQIQIYSRM</sequence>
<protein>
    <submittedName>
        <fullName evidence="1">Uncharacterized protein</fullName>
    </submittedName>
</protein>
<evidence type="ECO:0000313" key="1">
    <source>
        <dbReference type="EMBL" id="JAH64799.1"/>
    </source>
</evidence>
<reference evidence="1" key="1">
    <citation type="submission" date="2014-11" db="EMBL/GenBank/DDBJ databases">
        <authorList>
            <person name="Amaro Gonzalez C."/>
        </authorList>
    </citation>
    <scope>NUCLEOTIDE SEQUENCE</scope>
</reference>
<reference evidence="1" key="2">
    <citation type="journal article" date="2015" name="Fish Shellfish Immunol.">
        <title>Early steps in the European eel (Anguilla anguilla)-Vibrio vulnificus interaction in the gills: Role of the RtxA13 toxin.</title>
        <authorList>
            <person name="Callol A."/>
            <person name="Pajuelo D."/>
            <person name="Ebbesson L."/>
            <person name="Teles M."/>
            <person name="MacKenzie S."/>
            <person name="Amaro C."/>
        </authorList>
    </citation>
    <scope>NUCLEOTIDE SEQUENCE</scope>
</reference>
<dbReference type="AlphaFoldDB" id="A0A0E9UG13"/>
<organism evidence="1">
    <name type="scientific">Anguilla anguilla</name>
    <name type="common">European freshwater eel</name>
    <name type="synonym">Muraena anguilla</name>
    <dbReference type="NCBI Taxonomy" id="7936"/>
    <lineage>
        <taxon>Eukaryota</taxon>
        <taxon>Metazoa</taxon>
        <taxon>Chordata</taxon>
        <taxon>Craniata</taxon>
        <taxon>Vertebrata</taxon>
        <taxon>Euteleostomi</taxon>
        <taxon>Actinopterygii</taxon>
        <taxon>Neopterygii</taxon>
        <taxon>Teleostei</taxon>
        <taxon>Anguilliformes</taxon>
        <taxon>Anguillidae</taxon>
        <taxon>Anguilla</taxon>
    </lineage>
</organism>
<accession>A0A0E9UG13</accession>
<name>A0A0E9UG13_ANGAN</name>
<proteinExistence type="predicted"/>
<dbReference type="EMBL" id="GBXM01043778">
    <property type="protein sequence ID" value="JAH64799.1"/>
    <property type="molecule type" value="Transcribed_RNA"/>
</dbReference>